<gene>
    <name evidence="1" type="ORF">GW534_09755</name>
</gene>
<organism evidence="1 2">
    <name type="scientific">Pallidibacillus pasinlerensis</name>
    <dbReference type="NCBI Taxonomy" id="2703818"/>
    <lineage>
        <taxon>Bacteria</taxon>
        <taxon>Bacillati</taxon>
        <taxon>Bacillota</taxon>
        <taxon>Bacilli</taxon>
        <taxon>Bacillales</taxon>
        <taxon>Bacillaceae</taxon>
        <taxon>Pallidibacillus</taxon>
    </lineage>
</organism>
<sequence length="53" mass="6071">MFRSDPEYFAVLRRNGGAGPVSQSDSKMISNLCLYILLVLRPKCSLDKKYYLL</sequence>
<evidence type="ECO:0000313" key="2">
    <source>
        <dbReference type="Proteomes" id="UP000743899"/>
    </source>
</evidence>
<evidence type="ECO:0000313" key="1">
    <source>
        <dbReference type="EMBL" id="NCU18001.1"/>
    </source>
</evidence>
<protein>
    <submittedName>
        <fullName evidence="1">Uncharacterized protein</fullName>
    </submittedName>
</protein>
<accession>A0ABX0A3I7</accession>
<comment type="caution">
    <text evidence="1">The sequence shown here is derived from an EMBL/GenBank/DDBJ whole genome shotgun (WGS) entry which is preliminary data.</text>
</comment>
<keyword evidence="2" id="KW-1185">Reference proteome</keyword>
<dbReference type="Proteomes" id="UP000743899">
    <property type="component" value="Unassembled WGS sequence"/>
</dbReference>
<name>A0ABX0A3I7_9BACI</name>
<reference evidence="1 2" key="1">
    <citation type="submission" date="2020-01" db="EMBL/GenBank/DDBJ databases">
        <title>A novel Bacillus sp. from Pasinler.</title>
        <authorList>
            <person name="Adiguzel A."/>
            <person name="Ay H."/>
            <person name="Baltaci M.O."/>
        </authorList>
    </citation>
    <scope>NUCLEOTIDE SEQUENCE [LARGE SCALE GENOMIC DNA]</scope>
    <source>
        <strain evidence="1 2">P1</strain>
    </source>
</reference>
<dbReference type="RefSeq" id="WP_161920830.1">
    <property type="nucleotide sequence ID" value="NZ_JAACYS010000042.1"/>
</dbReference>
<proteinExistence type="predicted"/>
<dbReference type="EMBL" id="JAACYS010000042">
    <property type="protein sequence ID" value="NCU18001.1"/>
    <property type="molecule type" value="Genomic_DNA"/>
</dbReference>